<dbReference type="EMBL" id="KF836770">
    <property type="protein sequence ID" value="AHI13712.1"/>
    <property type="molecule type" value="Genomic_DNA"/>
</dbReference>
<protein>
    <submittedName>
        <fullName evidence="2">CbbM</fullName>
    </submittedName>
</protein>
<feature type="non-terminal residue" evidence="2">
    <location>
        <position position="1"/>
    </location>
</feature>
<evidence type="ECO:0000256" key="1">
    <source>
        <dbReference type="SAM" id="MobiDB-lite"/>
    </source>
</evidence>
<proteinExistence type="predicted"/>
<feature type="compositionally biased region" description="Basic residues" evidence="1">
    <location>
        <begin position="18"/>
        <end position="28"/>
    </location>
</feature>
<organism evidence="2">
    <name type="scientific">uncultured Lamprobacter sp</name>
    <dbReference type="NCBI Taxonomy" id="1449795"/>
    <lineage>
        <taxon>Bacteria</taxon>
        <taxon>Pseudomonadati</taxon>
        <taxon>Pseudomonadota</taxon>
        <taxon>Gammaproteobacteria</taxon>
        <taxon>Chromatiales</taxon>
        <taxon>Chromatiaceae</taxon>
        <taxon>Lamprobacter</taxon>
        <taxon>environmental samples</taxon>
    </lineage>
</organism>
<feature type="region of interest" description="Disordered" evidence="1">
    <location>
        <begin position="1"/>
        <end position="37"/>
    </location>
</feature>
<reference evidence="2" key="1">
    <citation type="submission" date="2013-10" db="EMBL/GenBank/DDBJ databases">
        <title>Funtional genes involved in microbial CO2 fixation and methane formation.</title>
        <authorList>
            <person name="Liu J.-F."/>
            <person name="Sun X.-B."/>
            <person name="Mbadinga S.M."/>
            <person name="Gu J.-D."/>
            <person name="Mu B.-Z."/>
        </authorList>
    </citation>
    <scope>NUCLEOTIDE SEQUENCE</scope>
</reference>
<accession>W5XJ96</accession>
<evidence type="ECO:0000313" key="2">
    <source>
        <dbReference type="EMBL" id="AHI13712.1"/>
    </source>
</evidence>
<sequence>TAGQPTLRANEARDSTGGRRHAPCHGRNRTAQALLGQHYRRRSLRDVRARRLHSRNVRRRRQQGGVPGGWLCWWPGDDHHRAPTVSQPVPALP</sequence>
<gene>
    <name evidence="2" type="primary">cbbM</name>
</gene>
<name>W5XJ96_9GAMM</name>
<feature type="non-terminal residue" evidence="2">
    <location>
        <position position="93"/>
    </location>
</feature>
<dbReference type="AlphaFoldDB" id="W5XJ96"/>